<reference evidence="3" key="1">
    <citation type="submission" date="2013-04" db="EMBL/GenBank/DDBJ databases">
        <title>The Genome Sequence of Fonticula alba ATCC 38817.</title>
        <authorList>
            <consortium name="The Broad Institute Genomics Platform"/>
            <person name="Russ C."/>
            <person name="Cuomo C."/>
            <person name="Burger G."/>
            <person name="Gray M.W."/>
            <person name="Holland P.W.H."/>
            <person name="King N."/>
            <person name="Lang F.B.F."/>
            <person name="Roger A.J."/>
            <person name="Ruiz-Trillo I."/>
            <person name="Brown M."/>
            <person name="Walker B."/>
            <person name="Young S."/>
            <person name="Zeng Q."/>
            <person name="Gargeya S."/>
            <person name="Fitzgerald M."/>
            <person name="Haas B."/>
            <person name="Abouelleil A."/>
            <person name="Allen A.W."/>
            <person name="Alvarado L."/>
            <person name="Arachchi H.M."/>
            <person name="Berlin A.M."/>
            <person name="Chapman S.B."/>
            <person name="Gainer-Dewar J."/>
            <person name="Goldberg J."/>
            <person name="Griggs A."/>
            <person name="Gujja S."/>
            <person name="Hansen M."/>
            <person name="Howarth C."/>
            <person name="Imamovic A."/>
            <person name="Ireland A."/>
            <person name="Larimer J."/>
            <person name="McCowan C."/>
            <person name="Murphy C."/>
            <person name="Pearson M."/>
            <person name="Poon T.W."/>
            <person name="Priest M."/>
            <person name="Roberts A."/>
            <person name="Saif S."/>
            <person name="Shea T."/>
            <person name="Sisk P."/>
            <person name="Sykes S."/>
            <person name="Wortman J."/>
            <person name="Nusbaum C."/>
            <person name="Birren B."/>
        </authorList>
    </citation>
    <scope>NUCLEOTIDE SEQUENCE [LARGE SCALE GENOMIC DNA]</scope>
    <source>
        <strain evidence="3">ATCC 38817</strain>
    </source>
</reference>
<evidence type="ECO:0000313" key="3">
    <source>
        <dbReference type="EMBL" id="KCV67460.1"/>
    </source>
</evidence>
<dbReference type="GeneID" id="20530824"/>
<proteinExistence type="predicted"/>
<dbReference type="eggNOG" id="KOG2473">
    <property type="taxonomic scope" value="Eukaryota"/>
</dbReference>
<gene>
    <name evidence="3" type="ORF">H696_06099</name>
</gene>
<feature type="compositionally biased region" description="Low complexity" evidence="1">
    <location>
        <begin position="108"/>
        <end position="124"/>
    </location>
</feature>
<feature type="region of interest" description="Disordered" evidence="1">
    <location>
        <begin position="472"/>
        <end position="597"/>
    </location>
</feature>
<keyword evidence="4" id="KW-1185">Reference proteome</keyword>
<feature type="region of interest" description="Disordered" evidence="1">
    <location>
        <begin position="108"/>
        <end position="145"/>
    </location>
</feature>
<feature type="region of interest" description="Disordered" evidence="1">
    <location>
        <begin position="321"/>
        <end position="358"/>
    </location>
</feature>
<dbReference type="InterPro" id="IPR016024">
    <property type="entry name" value="ARM-type_fold"/>
</dbReference>
<dbReference type="PANTHER" id="PTHR13230:SF5">
    <property type="entry name" value="GENERAL TRANSCRIPTION FACTOR 3C POLYPEPTIDE 5"/>
    <property type="match status" value="1"/>
</dbReference>
<dbReference type="InterPro" id="IPR040454">
    <property type="entry name" value="TF_IIIC_Tfc1/Sfc1"/>
</dbReference>
<evidence type="ECO:0000313" key="4">
    <source>
        <dbReference type="Proteomes" id="UP000030693"/>
    </source>
</evidence>
<organism evidence="3">
    <name type="scientific">Fonticula alba</name>
    <name type="common">Slime mold</name>
    <dbReference type="NCBI Taxonomy" id="691883"/>
    <lineage>
        <taxon>Eukaryota</taxon>
        <taxon>Rotosphaerida</taxon>
        <taxon>Fonticulaceae</taxon>
        <taxon>Fonticula</taxon>
    </lineage>
</organism>
<protein>
    <recommendedName>
        <fullName evidence="2">Transcription factor IIIC subunit 5 HTH domain-containing protein</fullName>
    </recommendedName>
</protein>
<name>A0A058YZS5_FONAL</name>
<dbReference type="InterPro" id="IPR042536">
    <property type="entry name" value="TFIIIC_tauA_Sfc1"/>
</dbReference>
<feature type="compositionally biased region" description="Low complexity" evidence="1">
    <location>
        <begin position="327"/>
        <end position="343"/>
    </location>
</feature>
<evidence type="ECO:0000259" key="2">
    <source>
        <dbReference type="Pfam" id="PF09734"/>
    </source>
</evidence>
<dbReference type="Pfam" id="PF09734">
    <property type="entry name" value="Tau95"/>
    <property type="match status" value="1"/>
</dbReference>
<dbReference type="SUPFAM" id="SSF48371">
    <property type="entry name" value="ARM repeat"/>
    <property type="match status" value="1"/>
</dbReference>
<dbReference type="GO" id="GO:0001002">
    <property type="term" value="F:RNA polymerase III type 1 promoter sequence-specific DNA binding"/>
    <property type="evidence" value="ECO:0007669"/>
    <property type="project" value="TreeGrafter"/>
</dbReference>
<dbReference type="Gene3D" id="3.30.200.160">
    <property type="entry name" value="TFIIIC, subcomplex tauA, subunit Sfc1, barrel domain"/>
    <property type="match status" value="1"/>
</dbReference>
<feature type="domain" description="Transcription factor IIIC subunit 5 HTH" evidence="2">
    <location>
        <begin position="144"/>
        <end position="261"/>
    </location>
</feature>
<feature type="region of interest" description="Disordered" evidence="1">
    <location>
        <begin position="1"/>
        <end position="32"/>
    </location>
</feature>
<accession>A0A058YZS5</accession>
<evidence type="ECO:0000256" key="1">
    <source>
        <dbReference type="SAM" id="MobiDB-lite"/>
    </source>
</evidence>
<dbReference type="GO" id="GO:0000127">
    <property type="term" value="C:transcription factor TFIIIC complex"/>
    <property type="evidence" value="ECO:0007669"/>
    <property type="project" value="InterPro"/>
</dbReference>
<feature type="compositionally biased region" description="Acidic residues" evidence="1">
    <location>
        <begin position="520"/>
        <end position="558"/>
    </location>
</feature>
<dbReference type="Proteomes" id="UP000030693">
    <property type="component" value="Unassembled WGS sequence"/>
</dbReference>
<dbReference type="PANTHER" id="PTHR13230">
    <property type="entry name" value="GENERAL TRANSCRIPTION FACTOR IIIC, POLYPEPTIDE 5"/>
    <property type="match status" value="1"/>
</dbReference>
<feature type="region of interest" description="Disordered" evidence="1">
    <location>
        <begin position="662"/>
        <end position="705"/>
    </location>
</feature>
<feature type="compositionally biased region" description="Low complexity" evidence="1">
    <location>
        <begin position="134"/>
        <end position="145"/>
    </location>
</feature>
<dbReference type="InterPro" id="IPR019136">
    <property type="entry name" value="TF_IIIC_su-5_HTH"/>
</dbReference>
<feature type="compositionally biased region" description="Low complexity" evidence="1">
    <location>
        <begin position="472"/>
        <end position="492"/>
    </location>
</feature>
<dbReference type="RefSeq" id="XP_009498136.1">
    <property type="nucleotide sequence ID" value="XM_009499861.1"/>
</dbReference>
<sequence length="705" mass="73880">MTESVVERAAEPAGERAEPDVPSPGPDFAPTQPIPARRFFVVEFPARVKNPDRAIACLGGPVKLGQTISASDAFHASREAAIGMAVPSSGLSLASLFPKLALAGPVDPAAGSGPATASAGPGEPRGMRADETPAASATAAATAASGISRRDLPELWVDFTAETIPTEPPNPHLAHWIASNLGSHGLETLRQLRQLFEERPIWLRKSLFGRLPRTDTRLFKQLISLVAYTFTRGPWKFCWVRFGYDPRKDPASRLYQRLELRDWEWRSHRGRGRGRGGAALAATLRAASHRAHSPVDEEMDDRIDAATSSAAEQLASLRHHPARVDDGPGALADGPGAPIDGPGVSTDDQAAPDSQTGGVVAIKGRGSPPAPPTEGPPDALILGPNTPSRQLQSAYQLCDITVESIRELINLSTVVRDTCDARTGWYIEEAYGMITKLCRMRITMGPAFAQETSVRDTLMLFQAAAAAASGAGGDIRASSSAGGLGSSSSSPGMPMTEATSPASGGILGSPADRADIEFPTFDEEEEDDEEEEEEDDDEEDDEEEEENDDDDDEGEEDGAAATTGSFLEPGASADAGARGSLTSGRALAGMGSMSLPAGLSGALWLASQGPPAAVPTDSAQTVSALQAASMAIQAGMPGSTSPVLADAPTFSSVAAAVKAATELGADGEDDDFRPYDVFGDDGDPDEEDSEEEEEDDEDDDSAMIF</sequence>
<feature type="compositionally biased region" description="Basic and acidic residues" evidence="1">
    <location>
        <begin position="1"/>
        <end position="19"/>
    </location>
</feature>
<dbReference type="STRING" id="691883.A0A058YZS5"/>
<feature type="compositionally biased region" description="Acidic residues" evidence="1">
    <location>
        <begin position="678"/>
        <end position="705"/>
    </location>
</feature>
<dbReference type="GO" id="GO:0006384">
    <property type="term" value="P:transcription initiation at RNA polymerase III promoter"/>
    <property type="evidence" value="ECO:0007669"/>
    <property type="project" value="InterPro"/>
</dbReference>
<feature type="compositionally biased region" description="Polar residues" evidence="1">
    <location>
        <begin position="346"/>
        <end position="357"/>
    </location>
</feature>
<dbReference type="AlphaFoldDB" id="A0A058YZS5"/>
<dbReference type="EMBL" id="KB932218">
    <property type="protein sequence ID" value="KCV67460.1"/>
    <property type="molecule type" value="Genomic_DNA"/>
</dbReference>
<dbReference type="GO" id="GO:0001003">
    <property type="term" value="F:RNA polymerase III type 2 promoter sequence-specific DNA binding"/>
    <property type="evidence" value="ECO:0007669"/>
    <property type="project" value="TreeGrafter"/>
</dbReference>
<dbReference type="OrthoDB" id="5598268at2759"/>